<evidence type="ECO:0000313" key="1">
    <source>
        <dbReference type="EMBL" id="EJT78400.1"/>
    </source>
</evidence>
<accession>J3NQE4</accession>
<reference evidence="3" key="1">
    <citation type="submission" date="2010-07" db="EMBL/GenBank/DDBJ databases">
        <title>The genome sequence of Gaeumannomyces graminis var. tritici strain R3-111a-1.</title>
        <authorList>
            <consortium name="The Broad Institute Genome Sequencing Platform"/>
            <person name="Ma L.-J."/>
            <person name="Dead R."/>
            <person name="Young S."/>
            <person name="Zeng Q."/>
            <person name="Koehrsen M."/>
            <person name="Alvarado L."/>
            <person name="Berlin A."/>
            <person name="Chapman S.B."/>
            <person name="Chen Z."/>
            <person name="Freedman E."/>
            <person name="Gellesch M."/>
            <person name="Goldberg J."/>
            <person name="Griggs A."/>
            <person name="Gujja S."/>
            <person name="Heilman E.R."/>
            <person name="Heiman D."/>
            <person name="Hepburn T."/>
            <person name="Howarth C."/>
            <person name="Jen D."/>
            <person name="Larson L."/>
            <person name="Mehta T."/>
            <person name="Neiman D."/>
            <person name="Pearson M."/>
            <person name="Roberts A."/>
            <person name="Saif S."/>
            <person name="Shea T."/>
            <person name="Shenoy N."/>
            <person name="Sisk P."/>
            <person name="Stolte C."/>
            <person name="Sykes S."/>
            <person name="Walk T."/>
            <person name="White J."/>
            <person name="Yandava C."/>
            <person name="Haas B."/>
            <person name="Nusbaum C."/>
            <person name="Birren B."/>
        </authorList>
    </citation>
    <scope>NUCLEOTIDE SEQUENCE [LARGE SCALE GENOMIC DNA]</scope>
    <source>
        <strain evidence="3">R3-111a-1</strain>
    </source>
</reference>
<gene>
    <name evidence="2" type="primary">20343959</name>
    <name evidence="1" type="ORF">GGTG_03501</name>
</gene>
<name>J3NQE4_GAET3</name>
<dbReference type="AlphaFoldDB" id="J3NQE4"/>
<dbReference type="RefSeq" id="XP_009219545.1">
    <property type="nucleotide sequence ID" value="XM_009221281.1"/>
</dbReference>
<proteinExistence type="predicted"/>
<reference evidence="1" key="3">
    <citation type="submission" date="2010-09" db="EMBL/GenBank/DDBJ databases">
        <title>Annotation of Gaeumannomyces graminis var. tritici R3-111a-1.</title>
        <authorList>
            <consortium name="The Broad Institute Genome Sequencing Platform"/>
            <person name="Ma L.-J."/>
            <person name="Dead R."/>
            <person name="Young S.K."/>
            <person name="Zeng Q."/>
            <person name="Gargeya S."/>
            <person name="Fitzgerald M."/>
            <person name="Haas B."/>
            <person name="Abouelleil A."/>
            <person name="Alvarado L."/>
            <person name="Arachchi H.M."/>
            <person name="Berlin A."/>
            <person name="Brown A."/>
            <person name="Chapman S.B."/>
            <person name="Chen Z."/>
            <person name="Dunbar C."/>
            <person name="Freedman E."/>
            <person name="Gearin G."/>
            <person name="Gellesch M."/>
            <person name="Goldberg J."/>
            <person name="Griggs A."/>
            <person name="Gujja S."/>
            <person name="Heiman D."/>
            <person name="Howarth C."/>
            <person name="Larson L."/>
            <person name="Lui A."/>
            <person name="MacDonald P.J.P."/>
            <person name="Mehta T."/>
            <person name="Montmayeur A."/>
            <person name="Murphy C."/>
            <person name="Neiman D."/>
            <person name="Pearson M."/>
            <person name="Priest M."/>
            <person name="Roberts A."/>
            <person name="Saif S."/>
            <person name="Shea T."/>
            <person name="Shenoy N."/>
            <person name="Sisk P."/>
            <person name="Stolte C."/>
            <person name="Sykes S."/>
            <person name="Yandava C."/>
            <person name="Wortman J."/>
            <person name="Nusbaum C."/>
            <person name="Birren B."/>
        </authorList>
    </citation>
    <scope>NUCLEOTIDE SEQUENCE</scope>
    <source>
        <strain evidence="1">R3-111a-1</strain>
    </source>
</reference>
<evidence type="ECO:0000313" key="3">
    <source>
        <dbReference type="Proteomes" id="UP000006039"/>
    </source>
</evidence>
<reference evidence="1" key="2">
    <citation type="submission" date="2010-07" db="EMBL/GenBank/DDBJ databases">
        <authorList>
            <consortium name="The Broad Institute Genome Sequencing Platform"/>
            <consortium name="Broad Institute Genome Sequencing Center for Infectious Disease"/>
            <person name="Ma L.-J."/>
            <person name="Dead R."/>
            <person name="Young S."/>
            <person name="Zeng Q."/>
            <person name="Koehrsen M."/>
            <person name="Alvarado L."/>
            <person name="Berlin A."/>
            <person name="Chapman S.B."/>
            <person name="Chen Z."/>
            <person name="Freedman E."/>
            <person name="Gellesch M."/>
            <person name="Goldberg J."/>
            <person name="Griggs A."/>
            <person name="Gujja S."/>
            <person name="Heilman E.R."/>
            <person name="Heiman D."/>
            <person name="Hepburn T."/>
            <person name="Howarth C."/>
            <person name="Jen D."/>
            <person name="Larson L."/>
            <person name="Mehta T."/>
            <person name="Neiman D."/>
            <person name="Pearson M."/>
            <person name="Roberts A."/>
            <person name="Saif S."/>
            <person name="Shea T."/>
            <person name="Shenoy N."/>
            <person name="Sisk P."/>
            <person name="Stolte C."/>
            <person name="Sykes S."/>
            <person name="Walk T."/>
            <person name="White J."/>
            <person name="Yandava C."/>
            <person name="Haas B."/>
            <person name="Nusbaum C."/>
            <person name="Birren B."/>
        </authorList>
    </citation>
    <scope>NUCLEOTIDE SEQUENCE</scope>
    <source>
        <strain evidence="1">R3-111a-1</strain>
    </source>
</reference>
<dbReference type="HOGENOM" id="CLU_2291881_0_0_1"/>
<dbReference type="GeneID" id="20343959"/>
<dbReference type="Proteomes" id="UP000006039">
    <property type="component" value="Unassembled WGS sequence"/>
</dbReference>
<dbReference type="EnsemblFungi" id="EJT78400">
    <property type="protein sequence ID" value="EJT78400"/>
    <property type="gene ID" value="GGTG_03501"/>
</dbReference>
<protein>
    <submittedName>
        <fullName evidence="1 2">Uncharacterized protein</fullName>
    </submittedName>
</protein>
<dbReference type="VEuPathDB" id="FungiDB:GGTG_03501"/>
<reference evidence="2" key="5">
    <citation type="submission" date="2018-04" db="UniProtKB">
        <authorList>
            <consortium name="EnsemblFungi"/>
        </authorList>
    </citation>
    <scope>IDENTIFICATION</scope>
    <source>
        <strain evidence="2">R3-111a-1</strain>
    </source>
</reference>
<reference evidence="2" key="4">
    <citation type="journal article" date="2015" name="G3 (Bethesda)">
        <title>Genome sequences of three phytopathogenic species of the Magnaporthaceae family of fungi.</title>
        <authorList>
            <person name="Okagaki L.H."/>
            <person name="Nunes C.C."/>
            <person name="Sailsbery J."/>
            <person name="Clay B."/>
            <person name="Brown D."/>
            <person name="John T."/>
            <person name="Oh Y."/>
            <person name="Young N."/>
            <person name="Fitzgerald M."/>
            <person name="Haas B.J."/>
            <person name="Zeng Q."/>
            <person name="Young S."/>
            <person name="Adiconis X."/>
            <person name="Fan L."/>
            <person name="Levin J.Z."/>
            <person name="Mitchell T.K."/>
            <person name="Okubara P.A."/>
            <person name="Farman M.L."/>
            <person name="Kohn L.M."/>
            <person name="Birren B."/>
            <person name="Ma L.-J."/>
            <person name="Dean R.A."/>
        </authorList>
    </citation>
    <scope>NUCLEOTIDE SEQUENCE</scope>
    <source>
        <strain evidence="2">R3-111a-1</strain>
    </source>
</reference>
<sequence>MGQYSVLVNPPDASIAYSLTKAKLDCSAPARQRTSRKRHALAKTNIHDVLVAKGSTTCGVLPDLATVVGRRATAITREALPRICRRPYMAGRPNKAPGVRR</sequence>
<keyword evidence="3" id="KW-1185">Reference proteome</keyword>
<evidence type="ECO:0000313" key="2">
    <source>
        <dbReference type="EnsemblFungi" id="EJT78400"/>
    </source>
</evidence>
<dbReference type="EMBL" id="GL385396">
    <property type="protein sequence ID" value="EJT78400.1"/>
    <property type="molecule type" value="Genomic_DNA"/>
</dbReference>
<organism evidence="1">
    <name type="scientific">Gaeumannomyces tritici (strain R3-111a-1)</name>
    <name type="common">Wheat and barley take-all root rot fungus</name>
    <name type="synonym">Gaeumannomyces graminis var. tritici</name>
    <dbReference type="NCBI Taxonomy" id="644352"/>
    <lineage>
        <taxon>Eukaryota</taxon>
        <taxon>Fungi</taxon>
        <taxon>Dikarya</taxon>
        <taxon>Ascomycota</taxon>
        <taxon>Pezizomycotina</taxon>
        <taxon>Sordariomycetes</taxon>
        <taxon>Sordariomycetidae</taxon>
        <taxon>Magnaporthales</taxon>
        <taxon>Magnaporthaceae</taxon>
        <taxon>Gaeumannomyces</taxon>
    </lineage>
</organism>